<reference evidence="8 9" key="1">
    <citation type="journal article" date="2010" name="J. Bacteriol.">
        <title>Genome sequence of Lentisphaera araneosa HTCC2155T, the type species of the order Lentisphaerales in the phylum Lentisphaerae.</title>
        <authorList>
            <person name="Thrash J.C."/>
            <person name="Cho J.C."/>
            <person name="Vergin K.L."/>
            <person name="Morris R.M."/>
            <person name="Giovannoni S.J."/>
        </authorList>
    </citation>
    <scope>NUCLEOTIDE SEQUENCE [LARGE SCALE GENOMIC DNA]</scope>
    <source>
        <strain evidence="8 9">HTCC2155</strain>
    </source>
</reference>
<dbReference type="GO" id="GO:0003677">
    <property type="term" value="F:DNA binding"/>
    <property type="evidence" value="ECO:0007669"/>
    <property type="project" value="UniProtKB-KW"/>
</dbReference>
<sequence>MNESDLLDQLKNGDERALSDLVSLHQEAMIAYVYCLSGDLELSKDVCQESFLKLISKPPMIFTGKSLKSWLFRVARNQYMDHLRRHKISFSELEDKYDSGEQAPDSQIIGLQQKEKILMCLDELPQSLKETVELRIYEELNFREIAEKTGTPLGTVLWRMKKALKLLKPKFQGDRS</sequence>
<keyword evidence="2" id="KW-0805">Transcription regulation</keyword>
<evidence type="ECO:0000313" key="8">
    <source>
        <dbReference type="EMBL" id="EDM25357.1"/>
    </source>
</evidence>
<dbReference type="STRING" id="313628.LNTAR_21965"/>
<proteinExistence type="inferred from homology"/>
<dbReference type="SUPFAM" id="SSF88946">
    <property type="entry name" value="Sigma2 domain of RNA polymerase sigma factors"/>
    <property type="match status" value="1"/>
</dbReference>
<dbReference type="Pfam" id="PF08281">
    <property type="entry name" value="Sigma70_r4_2"/>
    <property type="match status" value="1"/>
</dbReference>
<dbReference type="Proteomes" id="UP000004947">
    <property type="component" value="Unassembled WGS sequence"/>
</dbReference>
<dbReference type="Pfam" id="PF04542">
    <property type="entry name" value="Sigma70_r2"/>
    <property type="match status" value="1"/>
</dbReference>
<evidence type="ECO:0000259" key="6">
    <source>
        <dbReference type="Pfam" id="PF04542"/>
    </source>
</evidence>
<dbReference type="NCBIfam" id="TIGR02937">
    <property type="entry name" value="sigma70-ECF"/>
    <property type="match status" value="1"/>
</dbReference>
<dbReference type="eggNOG" id="COG1595">
    <property type="taxonomic scope" value="Bacteria"/>
</dbReference>
<keyword evidence="3" id="KW-0731">Sigma factor</keyword>
<keyword evidence="4" id="KW-0238">DNA-binding</keyword>
<dbReference type="InterPro" id="IPR013325">
    <property type="entry name" value="RNA_pol_sigma_r2"/>
</dbReference>
<dbReference type="InterPro" id="IPR013249">
    <property type="entry name" value="RNA_pol_sigma70_r4_t2"/>
</dbReference>
<dbReference type="Gene3D" id="1.10.1740.10">
    <property type="match status" value="1"/>
</dbReference>
<evidence type="ECO:0000256" key="2">
    <source>
        <dbReference type="ARBA" id="ARBA00023015"/>
    </source>
</evidence>
<keyword evidence="5" id="KW-0804">Transcription</keyword>
<dbReference type="InterPro" id="IPR014284">
    <property type="entry name" value="RNA_pol_sigma-70_dom"/>
</dbReference>
<dbReference type="AlphaFoldDB" id="A6DSK4"/>
<dbReference type="InterPro" id="IPR013324">
    <property type="entry name" value="RNA_pol_sigma_r3/r4-like"/>
</dbReference>
<comment type="similarity">
    <text evidence="1">Belongs to the sigma-70 factor family. ECF subfamily.</text>
</comment>
<evidence type="ECO:0000259" key="7">
    <source>
        <dbReference type="Pfam" id="PF08281"/>
    </source>
</evidence>
<dbReference type="Gene3D" id="1.10.10.10">
    <property type="entry name" value="Winged helix-like DNA-binding domain superfamily/Winged helix DNA-binding domain"/>
    <property type="match status" value="1"/>
</dbReference>
<feature type="domain" description="RNA polymerase sigma factor 70 region 4 type 2" evidence="7">
    <location>
        <begin position="115"/>
        <end position="167"/>
    </location>
</feature>
<comment type="caution">
    <text evidence="8">The sequence shown here is derived from an EMBL/GenBank/DDBJ whole genome shotgun (WGS) entry which is preliminary data.</text>
</comment>
<evidence type="ECO:0000256" key="4">
    <source>
        <dbReference type="ARBA" id="ARBA00023125"/>
    </source>
</evidence>
<dbReference type="EMBL" id="ABCK01000031">
    <property type="protein sequence ID" value="EDM25357.1"/>
    <property type="molecule type" value="Genomic_DNA"/>
</dbReference>
<accession>A6DSK4</accession>
<protein>
    <submittedName>
        <fullName evidence="8">RNA polymerase sigma-70 factor</fullName>
    </submittedName>
</protein>
<gene>
    <name evidence="8" type="ORF">LNTAR_21965</name>
</gene>
<feature type="domain" description="RNA polymerase sigma-70 region 2" evidence="6">
    <location>
        <begin position="21"/>
        <end position="87"/>
    </location>
</feature>
<organism evidence="8 9">
    <name type="scientific">Lentisphaera araneosa HTCC2155</name>
    <dbReference type="NCBI Taxonomy" id="313628"/>
    <lineage>
        <taxon>Bacteria</taxon>
        <taxon>Pseudomonadati</taxon>
        <taxon>Lentisphaerota</taxon>
        <taxon>Lentisphaeria</taxon>
        <taxon>Lentisphaerales</taxon>
        <taxon>Lentisphaeraceae</taxon>
        <taxon>Lentisphaera</taxon>
    </lineage>
</organism>
<dbReference type="GO" id="GO:0016987">
    <property type="term" value="F:sigma factor activity"/>
    <property type="evidence" value="ECO:0007669"/>
    <property type="project" value="UniProtKB-KW"/>
</dbReference>
<dbReference type="GO" id="GO:0006352">
    <property type="term" value="P:DNA-templated transcription initiation"/>
    <property type="evidence" value="ECO:0007669"/>
    <property type="project" value="InterPro"/>
</dbReference>
<evidence type="ECO:0000256" key="3">
    <source>
        <dbReference type="ARBA" id="ARBA00023082"/>
    </source>
</evidence>
<dbReference type="PANTHER" id="PTHR43133">
    <property type="entry name" value="RNA POLYMERASE ECF-TYPE SIGMA FACTO"/>
    <property type="match status" value="1"/>
</dbReference>
<dbReference type="SUPFAM" id="SSF88659">
    <property type="entry name" value="Sigma3 and sigma4 domains of RNA polymerase sigma factors"/>
    <property type="match status" value="1"/>
</dbReference>
<dbReference type="PANTHER" id="PTHR43133:SF8">
    <property type="entry name" value="RNA POLYMERASE SIGMA FACTOR HI_1459-RELATED"/>
    <property type="match status" value="1"/>
</dbReference>
<dbReference type="OrthoDB" id="9782703at2"/>
<dbReference type="InterPro" id="IPR036388">
    <property type="entry name" value="WH-like_DNA-bd_sf"/>
</dbReference>
<dbReference type="RefSeq" id="WP_007280813.1">
    <property type="nucleotide sequence ID" value="NZ_ABCK01000031.1"/>
</dbReference>
<keyword evidence="9" id="KW-1185">Reference proteome</keyword>
<evidence type="ECO:0000256" key="1">
    <source>
        <dbReference type="ARBA" id="ARBA00010641"/>
    </source>
</evidence>
<name>A6DSK4_9BACT</name>
<dbReference type="InterPro" id="IPR039425">
    <property type="entry name" value="RNA_pol_sigma-70-like"/>
</dbReference>
<evidence type="ECO:0000256" key="5">
    <source>
        <dbReference type="ARBA" id="ARBA00023163"/>
    </source>
</evidence>
<dbReference type="InterPro" id="IPR007627">
    <property type="entry name" value="RNA_pol_sigma70_r2"/>
</dbReference>
<evidence type="ECO:0000313" key="9">
    <source>
        <dbReference type="Proteomes" id="UP000004947"/>
    </source>
</evidence>